<protein>
    <submittedName>
        <fullName evidence="2">Uncharacterized protein</fullName>
    </submittedName>
</protein>
<evidence type="ECO:0000313" key="2">
    <source>
        <dbReference type="EMBL" id="GBP69827.1"/>
    </source>
</evidence>
<evidence type="ECO:0000313" key="3">
    <source>
        <dbReference type="Proteomes" id="UP000299102"/>
    </source>
</evidence>
<dbReference type="AlphaFoldDB" id="A0A4C1Y5K8"/>
<feature type="compositionally biased region" description="Basic and acidic residues" evidence="1">
    <location>
        <begin position="74"/>
        <end position="83"/>
    </location>
</feature>
<organism evidence="2 3">
    <name type="scientific">Eumeta variegata</name>
    <name type="common">Bagworm moth</name>
    <name type="synonym">Eumeta japonica</name>
    <dbReference type="NCBI Taxonomy" id="151549"/>
    <lineage>
        <taxon>Eukaryota</taxon>
        <taxon>Metazoa</taxon>
        <taxon>Ecdysozoa</taxon>
        <taxon>Arthropoda</taxon>
        <taxon>Hexapoda</taxon>
        <taxon>Insecta</taxon>
        <taxon>Pterygota</taxon>
        <taxon>Neoptera</taxon>
        <taxon>Endopterygota</taxon>
        <taxon>Lepidoptera</taxon>
        <taxon>Glossata</taxon>
        <taxon>Ditrysia</taxon>
        <taxon>Tineoidea</taxon>
        <taxon>Psychidae</taxon>
        <taxon>Oiketicinae</taxon>
        <taxon>Eumeta</taxon>
    </lineage>
</organism>
<proteinExistence type="predicted"/>
<keyword evidence="3" id="KW-1185">Reference proteome</keyword>
<sequence length="106" mass="11586">MKIKKATEYDKVSPEMLKGGGGTVGNLVHQLFNKCWESHRLIQRYERLRSRRAARGAYNAPIAGRAAMANTDSAIKDPGHDDSSPSCGISSAAPAPRLHREKLCLP</sequence>
<dbReference type="Proteomes" id="UP000299102">
    <property type="component" value="Unassembled WGS sequence"/>
</dbReference>
<gene>
    <name evidence="2" type="ORF">EVAR_51993_1</name>
</gene>
<accession>A0A4C1Y5K8</accession>
<dbReference type="OrthoDB" id="418748at2759"/>
<dbReference type="EMBL" id="BGZK01001053">
    <property type="protein sequence ID" value="GBP69827.1"/>
    <property type="molecule type" value="Genomic_DNA"/>
</dbReference>
<feature type="region of interest" description="Disordered" evidence="1">
    <location>
        <begin position="69"/>
        <end position="106"/>
    </location>
</feature>
<name>A0A4C1Y5K8_EUMVA</name>
<reference evidence="2 3" key="1">
    <citation type="journal article" date="2019" name="Commun. Biol.">
        <title>The bagworm genome reveals a unique fibroin gene that provides high tensile strength.</title>
        <authorList>
            <person name="Kono N."/>
            <person name="Nakamura H."/>
            <person name="Ohtoshi R."/>
            <person name="Tomita M."/>
            <person name="Numata K."/>
            <person name="Arakawa K."/>
        </authorList>
    </citation>
    <scope>NUCLEOTIDE SEQUENCE [LARGE SCALE GENOMIC DNA]</scope>
</reference>
<comment type="caution">
    <text evidence="2">The sequence shown here is derived from an EMBL/GenBank/DDBJ whole genome shotgun (WGS) entry which is preliminary data.</text>
</comment>
<evidence type="ECO:0000256" key="1">
    <source>
        <dbReference type="SAM" id="MobiDB-lite"/>
    </source>
</evidence>